<dbReference type="AlphaFoldDB" id="A0AA40JPV0"/>
<feature type="non-terminal residue" evidence="1">
    <location>
        <position position="142"/>
    </location>
</feature>
<sequence length="142" mass="15101">RIECRLAFGSAGLDAPRGQLAFAEQVLERDAPACHAALDRAHGDLADLGRLLISEAARPHEDQCLALRLGKMEQCALHVRKLDVPVLARRRGEQAVGDQIVPFALEARAAHLAEIQVAQDDEGPGPHVGAGLEALARGPGLE</sequence>
<protein>
    <submittedName>
        <fullName evidence="1">Uncharacterized protein</fullName>
    </submittedName>
</protein>
<organism evidence="1 2">
    <name type="scientific">Staphylococcus aureus</name>
    <dbReference type="NCBI Taxonomy" id="1280"/>
    <lineage>
        <taxon>Bacteria</taxon>
        <taxon>Bacillati</taxon>
        <taxon>Bacillota</taxon>
        <taxon>Bacilli</taxon>
        <taxon>Bacillales</taxon>
        <taxon>Staphylococcaceae</taxon>
        <taxon>Staphylococcus</taxon>
    </lineage>
</organism>
<evidence type="ECO:0000313" key="1">
    <source>
        <dbReference type="EMBL" id="KIU01493.1"/>
    </source>
</evidence>
<name>A0AA40JPV0_STAAU</name>
<dbReference type="Proteomes" id="UP000032274">
    <property type="component" value="Unassembled WGS sequence"/>
</dbReference>
<reference evidence="1 2" key="1">
    <citation type="submission" date="2015-01" db="EMBL/GenBank/DDBJ databases">
        <title>Characterization of Swiss Staphylococcus aureus strains involved in food poisoning.</title>
        <authorList>
            <person name="Crovadore J."/>
            <person name="Chablais R."/>
            <person name="Tonacini J."/>
            <person name="Schnyder B."/>
            <person name="Lefort F."/>
        </authorList>
    </citation>
    <scope>NUCLEOTIDE SEQUENCE [LARGE SCALE GENOMIC DNA]</scope>
    <source>
        <strain evidence="1 2">SA-120</strain>
    </source>
</reference>
<proteinExistence type="predicted"/>
<evidence type="ECO:0000313" key="2">
    <source>
        <dbReference type="Proteomes" id="UP000032274"/>
    </source>
</evidence>
<gene>
    <name evidence="1" type="ORF">QU38_01335</name>
</gene>
<accession>A0AA40JPV0</accession>
<feature type="non-terminal residue" evidence="1">
    <location>
        <position position="1"/>
    </location>
</feature>
<comment type="caution">
    <text evidence="1">The sequence shown here is derived from an EMBL/GenBank/DDBJ whole genome shotgun (WGS) entry which is preliminary data.</text>
</comment>
<dbReference type="EMBL" id="JXIG01000293">
    <property type="protein sequence ID" value="KIU01493.1"/>
    <property type="molecule type" value="Genomic_DNA"/>
</dbReference>